<reference evidence="2" key="1">
    <citation type="submission" date="2021-03" db="EMBL/GenBank/DDBJ databases">
        <authorList>
            <person name="Tagirdzhanova G."/>
        </authorList>
    </citation>
    <scope>NUCLEOTIDE SEQUENCE</scope>
</reference>
<dbReference type="Proteomes" id="UP000664203">
    <property type="component" value="Unassembled WGS sequence"/>
</dbReference>
<evidence type="ECO:0000256" key="1">
    <source>
        <dbReference type="SAM" id="MobiDB-lite"/>
    </source>
</evidence>
<proteinExistence type="predicted"/>
<sequence>MSSHKSLAAHYVEQMQHHPHGYAIYEPVSGTDLRPGSCGFFDDSGGWTTIAQLDDIESLKRAGFEPPPPLEEAHDKVIRSWHPKCSSGVSAADLDLGIGVPETLQLPASVQAALKYTSSSDFGAILMTDSPIEKKGYLDKSPFNDWVRDNSRQLLQKREMEIKEHGLWIIRWTYSTSKASINAWAGTNKNVVVGFQVSTFGTAFGPKGEWHRGHADSSWDDYVPKESTDKLVVFAGVLRYRYSKHFWTDAQLQEGKKKKAPTRSSQPTDGPIPLDGPNAKDALVCEEIGADDESEDDED</sequence>
<comment type="caution">
    <text evidence="2">The sequence shown here is derived from an EMBL/GenBank/DDBJ whole genome shotgun (WGS) entry which is preliminary data.</text>
</comment>
<protein>
    <submittedName>
        <fullName evidence="2">Uncharacterized protein</fullName>
    </submittedName>
</protein>
<feature type="region of interest" description="Disordered" evidence="1">
    <location>
        <begin position="253"/>
        <end position="299"/>
    </location>
</feature>
<feature type="compositionally biased region" description="Acidic residues" evidence="1">
    <location>
        <begin position="288"/>
        <end position="299"/>
    </location>
</feature>
<name>A0A8H3G7K8_9LECA</name>
<gene>
    <name evidence="2" type="ORF">ALECFALPRED_006032</name>
</gene>
<dbReference type="EMBL" id="CAJPDR010000382">
    <property type="protein sequence ID" value="CAF9934573.1"/>
    <property type="molecule type" value="Genomic_DNA"/>
</dbReference>
<dbReference type="OrthoDB" id="2883672at2759"/>
<organism evidence="2 3">
    <name type="scientific">Alectoria fallacina</name>
    <dbReference type="NCBI Taxonomy" id="1903189"/>
    <lineage>
        <taxon>Eukaryota</taxon>
        <taxon>Fungi</taxon>
        <taxon>Dikarya</taxon>
        <taxon>Ascomycota</taxon>
        <taxon>Pezizomycotina</taxon>
        <taxon>Lecanoromycetes</taxon>
        <taxon>OSLEUM clade</taxon>
        <taxon>Lecanoromycetidae</taxon>
        <taxon>Lecanorales</taxon>
        <taxon>Lecanorineae</taxon>
        <taxon>Parmeliaceae</taxon>
        <taxon>Alectoria</taxon>
    </lineage>
</organism>
<evidence type="ECO:0000313" key="3">
    <source>
        <dbReference type="Proteomes" id="UP000664203"/>
    </source>
</evidence>
<dbReference type="AlphaFoldDB" id="A0A8H3G7K8"/>
<accession>A0A8H3G7K8</accession>
<keyword evidence="3" id="KW-1185">Reference proteome</keyword>
<evidence type="ECO:0000313" key="2">
    <source>
        <dbReference type="EMBL" id="CAF9934573.1"/>
    </source>
</evidence>